<dbReference type="GO" id="GO:0005524">
    <property type="term" value="F:ATP binding"/>
    <property type="evidence" value="ECO:0007669"/>
    <property type="project" value="UniProtKB-KW"/>
</dbReference>
<sequence>MMEVFKNSHNSFDLLPDEMVLNTLSLIDADTLLNCRLVCKRWRELIDAYVFQEKASRENEFVNDGQGYDSFSQIDSNSVRKLELPWYVFYVISKYDPFNKNLVTDPRINSMFRLCSKSQRITFKNYGLNDTVMKTLQPEISVSEWYEHGHFVCGCKFVLSTVFDGNGEEIGKHNFNDALLPGNNNIRAKASHSFKNLGNASYLMVYHCGLDTRVLANTYDTNIIMIGSEVKVLLPIKFKNAAEHRLSLLETSQTRVFEFCEHDLAGLLSNTKVKFNIGAFKQVIQQMINGLDYLHSNNISHRDMKAANVLITKTGTLKLADFGLARAFSAQINGQPANWYTNRVVTLWYLPPKLLLGDRNYGPPVELWGSGCIMAEMWTRSPIMQVESLDLYNQLELVKGQKRKVKKRLKPYVRDPMGCDLLDKLLVLDPAKRFDADSALNHDFFWTDPMPCDLSKMISQQTQSNFEYLAPRRLNNHQSSAMRPASTVPSQGTSTSATSGFHELVF</sequence>
<evidence type="ECO:0000256" key="8">
    <source>
        <dbReference type="ARBA" id="ARBA00023170"/>
    </source>
</evidence>
<dbReference type="PANTHER" id="PTHR24056:SF233">
    <property type="entry name" value="CYCLIN-DEPENDENT KINASE 9"/>
    <property type="match status" value="1"/>
</dbReference>
<dbReference type="Gene3D" id="1.10.510.10">
    <property type="entry name" value="Transferase(Phosphotransferase) domain 1"/>
    <property type="match status" value="1"/>
</dbReference>
<name>A0AAV0XHM8_9HEMI</name>
<evidence type="ECO:0000259" key="11">
    <source>
        <dbReference type="PROSITE" id="PS50011"/>
    </source>
</evidence>
<comment type="caution">
    <text evidence="13">The sequence shown here is derived from an EMBL/GenBank/DDBJ whole genome shotgun (WGS) entry which is preliminary data.</text>
</comment>
<reference evidence="13 14" key="1">
    <citation type="submission" date="2023-01" db="EMBL/GenBank/DDBJ databases">
        <authorList>
            <person name="Whitehead M."/>
        </authorList>
    </citation>
    <scope>NUCLEOTIDE SEQUENCE [LARGE SCALE GENOMIC DNA]</scope>
</reference>
<evidence type="ECO:0000256" key="3">
    <source>
        <dbReference type="ARBA" id="ARBA00022527"/>
    </source>
</evidence>
<feature type="domain" description="F-box" evidence="12">
    <location>
        <begin position="9"/>
        <end position="54"/>
    </location>
</feature>
<feature type="region of interest" description="Disordered" evidence="10">
    <location>
        <begin position="478"/>
        <end position="506"/>
    </location>
</feature>
<dbReference type="PROSITE" id="PS00108">
    <property type="entry name" value="PROTEIN_KINASE_ST"/>
    <property type="match status" value="1"/>
</dbReference>
<keyword evidence="9" id="KW-0539">Nucleus</keyword>
<dbReference type="Pfam" id="PF12937">
    <property type="entry name" value="F-box-like"/>
    <property type="match status" value="1"/>
</dbReference>
<dbReference type="PROSITE" id="PS50011">
    <property type="entry name" value="PROTEIN_KINASE_DOM"/>
    <property type="match status" value="1"/>
</dbReference>
<protein>
    <recommendedName>
        <fullName evidence="15">Cyclin-dependent kinase 9</fullName>
    </recommendedName>
</protein>
<evidence type="ECO:0000256" key="1">
    <source>
        <dbReference type="ARBA" id="ARBA00004123"/>
    </source>
</evidence>
<evidence type="ECO:0000256" key="2">
    <source>
        <dbReference type="ARBA" id="ARBA00006485"/>
    </source>
</evidence>
<feature type="compositionally biased region" description="Polar residues" evidence="10">
    <location>
        <begin position="478"/>
        <end position="499"/>
    </location>
</feature>
<dbReference type="SUPFAM" id="SSF56112">
    <property type="entry name" value="Protein kinase-like (PK-like)"/>
    <property type="match status" value="1"/>
</dbReference>
<evidence type="ECO:0000256" key="9">
    <source>
        <dbReference type="ARBA" id="ARBA00023242"/>
    </source>
</evidence>
<dbReference type="InterPro" id="IPR050108">
    <property type="entry name" value="CDK"/>
</dbReference>
<keyword evidence="3" id="KW-0723">Serine/threonine-protein kinase</keyword>
<organism evidence="13 14">
    <name type="scientific">Macrosiphum euphorbiae</name>
    <name type="common">potato aphid</name>
    <dbReference type="NCBI Taxonomy" id="13131"/>
    <lineage>
        <taxon>Eukaryota</taxon>
        <taxon>Metazoa</taxon>
        <taxon>Ecdysozoa</taxon>
        <taxon>Arthropoda</taxon>
        <taxon>Hexapoda</taxon>
        <taxon>Insecta</taxon>
        <taxon>Pterygota</taxon>
        <taxon>Neoptera</taxon>
        <taxon>Paraneoptera</taxon>
        <taxon>Hemiptera</taxon>
        <taxon>Sternorrhyncha</taxon>
        <taxon>Aphidomorpha</taxon>
        <taxon>Aphidoidea</taxon>
        <taxon>Aphididae</taxon>
        <taxon>Macrosiphini</taxon>
        <taxon>Macrosiphum</taxon>
    </lineage>
</organism>
<dbReference type="SMART" id="SM01198">
    <property type="entry name" value="FBA"/>
    <property type="match status" value="1"/>
</dbReference>
<feature type="domain" description="Protein kinase" evidence="11">
    <location>
        <begin position="191"/>
        <end position="445"/>
    </location>
</feature>
<comment type="subcellular location">
    <subcellularLocation>
        <location evidence="1">Nucleus</location>
    </subcellularLocation>
</comment>
<evidence type="ECO:0000259" key="12">
    <source>
        <dbReference type="PROSITE" id="PS50181"/>
    </source>
</evidence>
<accession>A0AAV0XHM8</accession>
<dbReference type="PANTHER" id="PTHR24056">
    <property type="entry name" value="CELL DIVISION PROTEIN KINASE"/>
    <property type="match status" value="1"/>
</dbReference>
<dbReference type="Proteomes" id="UP001160148">
    <property type="component" value="Unassembled WGS sequence"/>
</dbReference>
<dbReference type="GO" id="GO:0008353">
    <property type="term" value="F:RNA polymerase II CTD heptapeptide repeat kinase activity"/>
    <property type="evidence" value="ECO:0007669"/>
    <property type="project" value="TreeGrafter"/>
</dbReference>
<dbReference type="InterPro" id="IPR001810">
    <property type="entry name" value="F-box_dom"/>
</dbReference>
<keyword evidence="4" id="KW-0808">Transferase</keyword>
<dbReference type="Gene3D" id="2.60.120.260">
    <property type="entry name" value="Galactose-binding domain-like"/>
    <property type="match status" value="1"/>
</dbReference>
<dbReference type="AlphaFoldDB" id="A0AAV0XHM8"/>
<keyword evidence="6" id="KW-0418">Kinase</keyword>
<evidence type="ECO:0000256" key="10">
    <source>
        <dbReference type="SAM" id="MobiDB-lite"/>
    </source>
</evidence>
<evidence type="ECO:0000313" key="14">
    <source>
        <dbReference type="Proteomes" id="UP001160148"/>
    </source>
</evidence>
<evidence type="ECO:0008006" key="15">
    <source>
        <dbReference type="Google" id="ProtNLM"/>
    </source>
</evidence>
<dbReference type="EMBL" id="CARXXK010000004">
    <property type="protein sequence ID" value="CAI6367368.1"/>
    <property type="molecule type" value="Genomic_DNA"/>
</dbReference>
<keyword evidence="8" id="KW-0675">Receptor</keyword>
<dbReference type="InterPro" id="IPR036047">
    <property type="entry name" value="F-box-like_dom_sf"/>
</dbReference>
<dbReference type="SUPFAM" id="SSF81383">
    <property type="entry name" value="F-box domain"/>
    <property type="match status" value="1"/>
</dbReference>
<dbReference type="SUPFAM" id="SSF49785">
    <property type="entry name" value="Galactose-binding domain-like"/>
    <property type="match status" value="1"/>
</dbReference>
<dbReference type="GO" id="GO:0004693">
    <property type="term" value="F:cyclin-dependent protein serine/threonine kinase activity"/>
    <property type="evidence" value="ECO:0007669"/>
    <property type="project" value="TreeGrafter"/>
</dbReference>
<keyword evidence="14" id="KW-1185">Reference proteome</keyword>
<keyword evidence="7" id="KW-0067">ATP-binding</keyword>
<comment type="similarity">
    <text evidence="2">Belongs to the protein kinase superfamily. CMGC Ser/Thr protein kinase family. CDC2/CDKX subfamily.</text>
</comment>
<evidence type="ECO:0000256" key="5">
    <source>
        <dbReference type="ARBA" id="ARBA00022741"/>
    </source>
</evidence>
<gene>
    <name evidence="13" type="ORF">MEUPH1_LOCUS21852</name>
</gene>
<dbReference type="Pfam" id="PF00069">
    <property type="entry name" value="Pkinase"/>
    <property type="match status" value="1"/>
</dbReference>
<proteinExistence type="inferred from homology"/>
<keyword evidence="5" id="KW-0547">Nucleotide-binding</keyword>
<dbReference type="InterPro" id="IPR008979">
    <property type="entry name" value="Galactose-bd-like_sf"/>
</dbReference>
<dbReference type="InterPro" id="IPR008271">
    <property type="entry name" value="Ser/Thr_kinase_AS"/>
</dbReference>
<evidence type="ECO:0000256" key="6">
    <source>
        <dbReference type="ARBA" id="ARBA00022777"/>
    </source>
</evidence>
<dbReference type="GO" id="GO:0005634">
    <property type="term" value="C:nucleus"/>
    <property type="evidence" value="ECO:0007669"/>
    <property type="project" value="UniProtKB-SubCell"/>
</dbReference>
<dbReference type="InterPro" id="IPR007397">
    <property type="entry name" value="F-box-assoc_dom"/>
</dbReference>
<dbReference type="InterPro" id="IPR000719">
    <property type="entry name" value="Prot_kinase_dom"/>
</dbReference>
<dbReference type="SMART" id="SM00256">
    <property type="entry name" value="FBOX"/>
    <property type="match status" value="1"/>
</dbReference>
<dbReference type="InterPro" id="IPR011009">
    <property type="entry name" value="Kinase-like_dom_sf"/>
</dbReference>
<evidence type="ECO:0000313" key="13">
    <source>
        <dbReference type="EMBL" id="CAI6367368.1"/>
    </source>
</evidence>
<evidence type="ECO:0000256" key="7">
    <source>
        <dbReference type="ARBA" id="ARBA00022840"/>
    </source>
</evidence>
<evidence type="ECO:0000256" key="4">
    <source>
        <dbReference type="ARBA" id="ARBA00022679"/>
    </source>
</evidence>
<dbReference type="Gene3D" id="1.20.1280.50">
    <property type="match status" value="1"/>
</dbReference>
<dbReference type="PROSITE" id="PS50181">
    <property type="entry name" value="FBOX"/>
    <property type="match status" value="1"/>
</dbReference>
<dbReference type="SMART" id="SM00220">
    <property type="entry name" value="S_TKc"/>
    <property type="match status" value="1"/>
</dbReference>